<evidence type="ECO:0000313" key="3">
    <source>
        <dbReference type="Proteomes" id="UP000694864"/>
    </source>
</evidence>
<dbReference type="Proteomes" id="UP000694864">
    <property type="component" value="Chromosome 9"/>
</dbReference>
<name>A0ABM0TKR5_CAMSA</name>
<dbReference type="SUPFAM" id="SSF52418">
    <property type="entry name" value="Nucleoside phosphorylase/phosphoribosyltransferase catalytic domain"/>
    <property type="match status" value="1"/>
</dbReference>
<reference evidence="3" key="1">
    <citation type="journal article" date="2014" name="Nat. Commun.">
        <title>The emerging biofuel crop Camelina sativa retains a highly undifferentiated hexaploid genome structure.</title>
        <authorList>
            <person name="Kagale S."/>
            <person name="Koh C."/>
            <person name="Nixon J."/>
            <person name="Bollina V."/>
            <person name="Clarke W.E."/>
            <person name="Tuteja R."/>
            <person name="Spillane C."/>
            <person name="Robinson S.J."/>
            <person name="Links M.G."/>
            <person name="Clarke C."/>
            <person name="Higgins E.E."/>
            <person name="Huebert T."/>
            <person name="Sharpe A.G."/>
            <person name="Parkin I.A."/>
        </authorList>
    </citation>
    <scope>NUCLEOTIDE SEQUENCE [LARGE SCALE GENOMIC DNA]</scope>
    <source>
        <strain evidence="3">cv. DH55</strain>
    </source>
</reference>
<dbReference type="PANTHER" id="PTHR11922:SF1">
    <property type="entry name" value="ANTHRANILATE PHOSPHORIBOSYLTRANSFERASE"/>
    <property type="match status" value="1"/>
</dbReference>
<protein>
    <submittedName>
        <fullName evidence="4">Uncharacterized protein LOC104712606</fullName>
    </submittedName>
</protein>
<accession>A0ABM0TKR5</accession>
<dbReference type="GeneID" id="104712606"/>
<keyword evidence="1" id="KW-0328">Glycosyltransferase</keyword>
<evidence type="ECO:0000256" key="1">
    <source>
        <dbReference type="ARBA" id="ARBA00022676"/>
    </source>
</evidence>
<dbReference type="PANTHER" id="PTHR11922">
    <property type="entry name" value="GMP SYNTHASE-RELATED"/>
    <property type="match status" value="1"/>
</dbReference>
<dbReference type="RefSeq" id="XP_010427836.1">
    <property type="nucleotide sequence ID" value="XM_010429534.2"/>
</dbReference>
<evidence type="ECO:0000256" key="2">
    <source>
        <dbReference type="ARBA" id="ARBA00022679"/>
    </source>
</evidence>
<dbReference type="InterPro" id="IPR035902">
    <property type="entry name" value="Nuc_phospho_transferase"/>
</dbReference>
<gene>
    <name evidence="4" type="primary">LOC104712606</name>
</gene>
<keyword evidence="3" id="KW-1185">Reference proteome</keyword>
<dbReference type="PROSITE" id="PS51257">
    <property type="entry name" value="PROKAR_LIPOPROTEIN"/>
    <property type="match status" value="1"/>
</dbReference>
<sequence>MKAFLNPESSFSLSSISSSQINNRSLNFNGLSSSCLRFPLTDYGGRTRGRKVNGGLSIKAVLDSAMMEQLGLKESDIKNPALSSTYRRSAIPKPNPTVLDAQARVCTGPTQTRPLSEEQAFKVFDTILRSARGELKDEEPVSKAQLGAFFAGMTIRANAFPEETQWSEGEKRAMDVFWPLLVRALPPDVLFIADPEGSLLGTGASVGPTFVGNETREMRLVGALREILAGGHLGYEEVKGVLRDVLPLETDGSLNSGVSESLLSAFLIGQRMNRETDRELKAYCLAFDDEHGAPPVANVKSLTHYGEPYDGNTRFFRSTLFVATVRSCYGESSLLHGVEWMPPKAGVTEEQMLKFMGANTSLSVQQAKELIEDEKAGFAYLSLREARPSLYSLIEMREHIKKRPPLATTEKVQQFVRATGKESIVAGFYHEGYEEPLLMLMRRRGVHAGLVVKGEEGALSMTTRVRAASVSKGFPVNYCSGFRSSSSDTALEADGVSRQSFNLEVDARNYGFEPTETPRTDRSVSKNIELGLAALRGEKGAAYDRIVLNAGIVDHLLGSEGAEDVAVAMERAKEAIDSGKALKKLLNYIEISRKMK</sequence>
<proteinExistence type="predicted"/>
<dbReference type="SUPFAM" id="SSF47648">
    <property type="entry name" value="Nucleoside phosphorylase/phosphoribosyltransferase N-terminal domain"/>
    <property type="match status" value="1"/>
</dbReference>
<dbReference type="Gene3D" id="3.40.1030.10">
    <property type="entry name" value="Nucleoside phosphorylase/phosphoribosyltransferase catalytic domain"/>
    <property type="match status" value="1"/>
</dbReference>
<keyword evidence="2" id="KW-0808">Transferase</keyword>
<dbReference type="InterPro" id="IPR036320">
    <property type="entry name" value="Glycosyl_Trfase_fam3_N_dom_sf"/>
</dbReference>
<evidence type="ECO:0000313" key="4">
    <source>
        <dbReference type="RefSeq" id="XP_010427836.1"/>
    </source>
</evidence>
<reference evidence="4" key="2">
    <citation type="submission" date="2025-08" db="UniProtKB">
        <authorList>
            <consortium name="RefSeq"/>
        </authorList>
    </citation>
    <scope>IDENTIFICATION</scope>
    <source>
        <tissue evidence="4">Leaf</tissue>
    </source>
</reference>
<organism evidence="3 4">
    <name type="scientific">Camelina sativa</name>
    <name type="common">False flax</name>
    <name type="synonym">Myagrum sativum</name>
    <dbReference type="NCBI Taxonomy" id="90675"/>
    <lineage>
        <taxon>Eukaryota</taxon>
        <taxon>Viridiplantae</taxon>
        <taxon>Streptophyta</taxon>
        <taxon>Embryophyta</taxon>
        <taxon>Tracheophyta</taxon>
        <taxon>Spermatophyta</taxon>
        <taxon>Magnoliopsida</taxon>
        <taxon>eudicotyledons</taxon>
        <taxon>Gunneridae</taxon>
        <taxon>Pentapetalae</taxon>
        <taxon>rosids</taxon>
        <taxon>malvids</taxon>
        <taxon>Brassicales</taxon>
        <taxon>Brassicaceae</taxon>
        <taxon>Camelineae</taxon>
        <taxon>Camelina</taxon>
    </lineage>
</organism>